<dbReference type="Proteomes" id="UP000663828">
    <property type="component" value="Unassembled WGS sequence"/>
</dbReference>
<dbReference type="PROSITE" id="PS50127">
    <property type="entry name" value="UBC_2"/>
    <property type="match status" value="1"/>
</dbReference>
<protein>
    <recommendedName>
        <fullName evidence="2">UBC core domain-containing protein</fullName>
    </recommendedName>
</protein>
<dbReference type="InterPro" id="IPR037197">
    <property type="entry name" value="WWE_dom_sf"/>
</dbReference>
<dbReference type="PROSITE" id="PS51996">
    <property type="entry name" value="TR_MART"/>
    <property type="match status" value="1"/>
</dbReference>
<dbReference type="Gene3D" id="3.90.176.10">
    <property type="entry name" value="Toxin ADP-ribosyltransferase, Chain A, domain 1"/>
    <property type="match status" value="1"/>
</dbReference>
<dbReference type="AlphaFoldDB" id="A0A814Z847"/>
<evidence type="ECO:0000259" key="2">
    <source>
        <dbReference type="PROSITE" id="PS50127"/>
    </source>
</evidence>
<dbReference type="GO" id="GO:0005576">
    <property type="term" value="C:extracellular region"/>
    <property type="evidence" value="ECO:0007669"/>
    <property type="project" value="InterPro"/>
</dbReference>
<gene>
    <name evidence="3" type="ORF">XAT740_LOCUS25654</name>
</gene>
<reference evidence="3" key="1">
    <citation type="submission" date="2021-02" db="EMBL/GenBank/DDBJ databases">
        <authorList>
            <person name="Nowell W R."/>
        </authorList>
    </citation>
    <scope>NUCLEOTIDE SEQUENCE</scope>
</reference>
<organism evidence="3 4">
    <name type="scientific">Adineta ricciae</name>
    <name type="common">Rotifer</name>
    <dbReference type="NCBI Taxonomy" id="249248"/>
    <lineage>
        <taxon>Eukaryota</taxon>
        <taxon>Metazoa</taxon>
        <taxon>Spiralia</taxon>
        <taxon>Gnathifera</taxon>
        <taxon>Rotifera</taxon>
        <taxon>Eurotatoria</taxon>
        <taxon>Bdelloidea</taxon>
        <taxon>Adinetida</taxon>
        <taxon>Adinetidae</taxon>
        <taxon>Adineta</taxon>
    </lineage>
</organism>
<dbReference type="InterPro" id="IPR000608">
    <property type="entry name" value="UBC"/>
</dbReference>
<dbReference type="Pfam" id="PF00179">
    <property type="entry name" value="UQ_con"/>
    <property type="match status" value="1"/>
</dbReference>
<dbReference type="SMART" id="SM00212">
    <property type="entry name" value="UBCc"/>
    <property type="match status" value="1"/>
</dbReference>
<dbReference type="PANTHER" id="PTHR24067">
    <property type="entry name" value="UBIQUITIN-CONJUGATING ENZYME E2"/>
    <property type="match status" value="1"/>
</dbReference>
<proteinExistence type="predicted"/>
<evidence type="ECO:0000313" key="3">
    <source>
        <dbReference type="EMBL" id="CAF1239376.1"/>
    </source>
</evidence>
<dbReference type="InterPro" id="IPR003540">
    <property type="entry name" value="ADP-ribosyltransferase"/>
</dbReference>
<dbReference type="InterPro" id="IPR016135">
    <property type="entry name" value="UBQ-conjugating_enzyme/RWD"/>
</dbReference>
<comment type="caution">
    <text evidence="3">The sequence shown here is derived from an EMBL/GenBank/DDBJ whole genome shotgun (WGS) entry which is preliminary data.</text>
</comment>
<name>A0A814Z847_ADIRI</name>
<accession>A0A814Z847</accession>
<keyword evidence="4" id="KW-1185">Reference proteome</keyword>
<evidence type="ECO:0000256" key="1">
    <source>
        <dbReference type="SAM" id="MobiDB-lite"/>
    </source>
</evidence>
<dbReference type="InterPro" id="IPR050113">
    <property type="entry name" value="Ub_conjugating_enzyme"/>
</dbReference>
<evidence type="ECO:0000313" key="4">
    <source>
        <dbReference type="Proteomes" id="UP000663828"/>
    </source>
</evidence>
<dbReference type="SUPFAM" id="SSF117839">
    <property type="entry name" value="WWE domain"/>
    <property type="match status" value="1"/>
</dbReference>
<feature type="domain" description="UBC core" evidence="2">
    <location>
        <begin position="5"/>
        <end position="151"/>
    </location>
</feature>
<dbReference type="Gene3D" id="3.10.110.10">
    <property type="entry name" value="Ubiquitin Conjugating Enzyme"/>
    <property type="match status" value="1"/>
</dbReference>
<dbReference type="CDD" id="cd00195">
    <property type="entry name" value="UBCc_UEV"/>
    <property type="match status" value="1"/>
</dbReference>
<feature type="compositionally biased region" description="Low complexity" evidence="1">
    <location>
        <begin position="154"/>
        <end position="173"/>
    </location>
</feature>
<dbReference type="SUPFAM" id="SSF56399">
    <property type="entry name" value="ADP-ribosylation"/>
    <property type="match status" value="1"/>
</dbReference>
<dbReference type="Pfam" id="PF03496">
    <property type="entry name" value="ADPrib_exo_Tox"/>
    <property type="match status" value="1"/>
</dbReference>
<dbReference type="SUPFAM" id="SSF54495">
    <property type="entry name" value="UBC-like"/>
    <property type="match status" value="1"/>
</dbReference>
<feature type="region of interest" description="Disordered" evidence="1">
    <location>
        <begin position="153"/>
        <end position="186"/>
    </location>
</feature>
<dbReference type="EMBL" id="CAJNOR010002045">
    <property type="protein sequence ID" value="CAF1239376.1"/>
    <property type="molecule type" value="Genomic_DNA"/>
</dbReference>
<sequence>MDYRLDRNRLIYELDSLQEQIEPHWSVTLYDLTDITKWKLMLTGLSKSPYKGGSFEIEAIFRETYPFKPPQLRFITKIFHPNIAPDGVCCLDIFAAWNPSISMRQILKEVCDFVLTPDLYHSRSHEAAMIFNTSYEEFEAKAMEWTQNFAIKQTESNSSEESSRSTSPEPCSTEVEDASENGQQICHPEDTSNTCVSWFYEWINTPNGDNNWQTFSDVDSATLEDSYLKYKERVDLGHCVVDLNKYVLYHKVDQSIQARVKRAGDSKSDSHTHGKSYESKTDTKCVTFYKDESCRKIPTITLCLQVDDSVDAVIEGIRQAMPNSESQANVIIAELKNRAASDASLFYIACLHQYTKWSFLSTLVNEFLREEDSSRVNALGPSVKQLLLCFKKHPLKLEKKMKVYRAINLDETQLDEYKQCVDKTNLRWPNFSSTSRERAVAEKRDSNTLMSITLKRRYPDNDRRAADIVYASEFREEQEVLLRAGVEFSVKRCSYNKTRGKHYLCIHAYV</sequence>